<feature type="domain" description="VOC" evidence="1">
    <location>
        <begin position="8"/>
        <end position="119"/>
    </location>
</feature>
<gene>
    <name evidence="2" type="ORF">PYH38_003915</name>
</gene>
<dbReference type="PANTHER" id="PTHR35006">
    <property type="entry name" value="GLYOXALASE FAMILY PROTEIN (AFU_ORTHOLOGUE AFUA_5G14830)"/>
    <property type="match status" value="1"/>
</dbReference>
<organism evidence="2 3">
    <name type="scientific">Sinorhizobium numidicum</name>
    <dbReference type="NCBI Taxonomy" id="680248"/>
    <lineage>
        <taxon>Bacteria</taxon>
        <taxon>Pseudomonadati</taxon>
        <taxon>Pseudomonadota</taxon>
        <taxon>Alphaproteobacteria</taxon>
        <taxon>Hyphomicrobiales</taxon>
        <taxon>Rhizobiaceae</taxon>
        <taxon>Sinorhizobium/Ensifer group</taxon>
        <taxon>Sinorhizobium</taxon>
    </lineage>
</organism>
<keyword evidence="3" id="KW-1185">Reference proteome</keyword>
<proteinExistence type="predicted"/>
<dbReference type="RefSeq" id="WP_280735901.1">
    <property type="nucleotide sequence ID" value="NZ_CP120368.1"/>
</dbReference>
<dbReference type="InterPro" id="IPR029068">
    <property type="entry name" value="Glyas_Bleomycin-R_OHBP_Dase"/>
</dbReference>
<evidence type="ECO:0000313" key="2">
    <source>
        <dbReference type="EMBL" id="WEX84985.1"/>
    </source>
</evidence>
<dbReference type="Pfam" id="PF00903">
    <property type="entry name" value="Glyoxalase"/>
    <property type="match status" value="1"/>
</dbReference>
<dbReference type="PROSITE" id="PS51819">
    <property type="entry name" value="VOC"/>
    <property type="match status" value="1"/>
</dbReference>
<evidence type="ECO:0000259" key="1">
    <source>
        <dbReference type="PROSITE" id="PS51819"/>
    </source>
</evidence>
<dbReference type="Gene3D" id="3.10.180.10">
    <property type="entry name" value="2,3-Dihydroxybiphenyl 1,2-Dioxygenase, domain 1"/>
    <property type="match status" value="1"/>
</dbReference>
<dbReference type="EMBL" id="CP120371">
    <property type="protein sequence ID" value="WEX84985.1"/>
    <property type="molecule type" value="Genomic_DNA"/>
</dbReference>
<dbReference type="CDD" id="cd07262">
    <property type="entry name" value="VOC_like"/>
    <property type="match status" value="1"/>
</dbReference>
<dbReference type="SUPFAM" id="SSF54593">
    <property type="entry name" value="Glyoxalase/Bleomycin resistance protein/Dihydroxybiphenyl dioxygenase"/>
    <property type="match status" value="1"/>
</dbReference>
<dbReference type="InterPro" id="IPR004360">
    <property type="entry name" value="Glyas_Fos-R_dOase_dom"/>
</dbReference>
<sequence length="136" mass="15237">MEFHQGRLIDHIHLRVGDLNVSKRFYQAVLGALGHQPSYQSNSAFAFDEFYVDQADDYCTRVHLAFQAADQDAVQRFYKAGLAHGGMDNGAPGERQYHPGYYAAFLFDPDGNNIEAVYHGPTTRSSADVLVRPIEI</sequence>
<dbReference type="PANTHER" id="PTHR35006:SF2">
    <property type="entry name" value="GLYOXALASE FAMILY PROTEIN (AFU_ORTHOLOGUE AFUA_5G14830)"/>
    <property type="match status" value="1"/>
</dbReference>
<reference evidence="2 3" key="1">
    <citation type="submission" date="2023-03" db="EMBL/GenBank/DDBJ databases">
        <authorList>
            <person name="Kaur S."/>
            <person name="Espinosa-Saiz D."/>
            <person name="Velazquez E."/>
            <person name="Menendez E."/>
            <person name="diCenzo G.C."/>
        </authorList>
    </citation>
    <scope>NUCLEOTIDE SEQUENCE [LARGE SCALE GENOMIC DNA]</scope>
    <source>
        <strain evidence="2 3">LMG 27395</strain>
    </source>
</reference>
<dbReference type="InterPro" id="IPR037523">
    <property type="entry name" value="VOC_core"/>
</dbReference>
<protein>
    <submittedName>
        <fullName evidence="2">VOC family protein</fullName>
    </submittedName>
</protein>
<evidence type="ECO:0000313" key="3">
    <source>
        <dbReference type="Proteomes" id="UP001235547"/>
    </source>
</evidence>
<name>A0ABY8D5Z4_9HYPH</name>
<accession>A0ABY8D5Z4</accession>
<dbReference type="Proteomes" id="UP001235547">
    <property type="component" value="Chromosome 1"/>
</dbReference>